<name>A0AA41YMD1_9PROT</name>
<organism evidence="3 4">
    <name type="scientific">Limobrevibacterium gyesilva</name>
    <dbReference type="NCBI Taxonomy" id="2991712"/>
    <lineage>
        <taxon>Bacteria</taxon>
        <taxon>Pseudomonadati</taxon>
        <taxon>Pseudomonadota</taxon>
        <taxon>Alphaproteobacteria</taxon>
        <taxon>Acetobacterales</taxon>
        <taxon>Acetobacteraceae</taxon>
        <taxon>Limobrevibacterium</taxon>
    </lineage>
</organism>
<dbReference type="AlphaFoldDB" id="A0AA41YMD1"/>
<dbReference type="InterPro" id="IPR011990">
    <property type="entry name" value="TPR-like_helical_dom_sf"/>
</dbReference>
<dbReference type="Proteomes" id="UP001165679">
    <property type="component" value="Unassembled WGS sequence"/>
</dbReference>
<keyword evidence="4" id="KW-1185">Reference proteome</keyword>
<proteinExistence type="predicted"/>
<accession>A0AA41YMD1</accession>
<dbReference type="EMBL" id="JAPDNT010000008">
    <property type="protein sequence ID" value="MCW3475380.1"/>
    <property type="molecule type" value="Genomic_DNA"/>
</dbReference>
<reference evidence="3" key="1">
    <citation type="submission" date="2022-09" db="EMBL/GenBank/DDBJ databases">
        <title>Rhodovastum sp. nov. RN2-1 isolated from soil in Seongnam, South Korea.</title>
        <authorList>
            <person name="Le N.T."/>
        </authorList>
    </citation>
    <scope>NUCLEOTIDE SEQUENCE</scope>
    <source>
        <strain evidence="3">RN2-1</strain>
    </source>
</reference>
<gene>
    <name evidence="3" type="ORF">OL599_12425</name>
</gene>
<evidence type="ECO:0000313" key="3">
    <source>
        <dbReference type="EMBL" id="MCW3475380.1"/>
    </source>
</evidence>
<evidence type="ECO:0000256" key="1">
    <source>
        <dbReference type="PROSITE-ProRule" id="PRU00339"/>
    </source>
</evidence>
<dbReference type="RefSeq" id="WP_264714095.1">
    <property type="nucleotide sequence ID" value="NZ_JAPDNT010000008.1"/>
</dbReference>
<dbReference type="SUPFAM" id="SSF48452">
    <property type="entry name" value="TPR-like"/>
    <property type="match status" value="1"/>
</dbReference>
<evidence type="ECO:0000256" key="2">
    <source>
        <dbReference type="SAM" id="MobiDB-lite"/>
    </source>
</evidence>
<dbReference type="Gene3D" id="3.40.50.2000">
    <property type="entry name" value="Glycogen Phosphorylase B"/>
    <property type="match status" value="1"/>
</dbReference>
<dbReference type="Gene3D" id="1.25.40.10">
    <property type="entry name" value="Tetratricopeptide repeat domain"/>
    <property type="match status" value="1"/>
</dbReference>
<dbReference type="InterPro" id="IPR019734">
    <property type="entry name" value="TPR_rpt"/>
</dbReference>
<keyword evidence="1" id="KW-0802">TPR repeat</keyword>
<feature type="compositionally biased region" description="Pro residues" evidence="2">
    <location>
        <begin position="10"/>
        <end position="20"/>
    </location>
</feature>
<dbReference type="PROSITE" id="PS50005">
    <property type="entry name" value="TPR"/>
    <property type="match status" value="1"/>
</dbReference>
<feature type="repeat" description="TPR" evidence="1">
    <location>
        <begin position="100"/>
        <end position="133"/>
    </location>
</feature>
<reference evidence="3" key="2">
    <citation type="submission" date="2022-10" db="EMBL/GenBank/DDBJ databases">
        <authorList>
            <person name="Trinh H.N."/>
        </authorList>
    </citation>
    <scope>NUCLEOTIDE SEQUENCE</scope>
    <source>
        <strain evidence="3">RN2-1</strain>
    </source>
</reference>
<feature type="region of interest" description="Disordered" evidence="2">
    <location>
        <begin position="1"/>
        <end position="26"/>
    </location>
</feature>
<comment type="caution">
    <text evidence="3">The sequence shown here is derived from an EMBL/GenBank/DDBJ whole genome shotgun (WGS) entry which is preliminary data.</text>
</comment>
<evidence type="ECO:0000313" key="4">
    <source>
        <dbReference type="Proteomes" id="UP001165679"/>
    </source>
</evidence>
<dbReference type="SUPFAM" id="SSF53756">
    <property type="entry name" value="UDP-Glycosyltransferase/glycogen phosphorylase"/>
    <property type="match status" value="1"/>
</dbReference>
<protein>
    <submittedName>
        <fullName evidence="3">Tetratricopeptide repeat protein</fullName>
    </submittedName>
</protein>
<sequence length="483" mass="53148">MSSPSTAPLPLRPVPSPVPSQRPAADAVPVPAGEVFAVATEYLEAGRLDAADRMLGHVLSAMPNQADALHLKGMILFRRGKIAEAGELMERAIALGGINATNYRNLSEVFRLQARLDDAIVAARRAVTLDPADPLGPFTLAMAHYDRLELDACVSATRHALDMRPNLPQAHMKLAQALLLKGDLGPGWDEYEWRYQIPGAQPLMPKTDKPQWNGGPLQGQRLLLVGDQGFGDVVMFARYIPWVLARCPDVSVACSGEMRPILARMFPGLHLFNRWDEAPPFAAFCPFSGLPRLAGTRLDTIPAEIPYLRADPDRVRAWRQRLDGLVPPGLRRVGIAWAGRPTHSNDHNRSISLDTLAPIAALDGIALVSLQKGPAVAQIAQYQGRAPLVDLDKQLQDFEDTAAILDGLDLLVCVDTAVGHFAGAMGKPAWMMLPYAPDWRWLLNREDSPWYPSLRLFRHPQPRRWDLLVQQVAAELQRLVAGD</sequence>